<sequence length="263" mass="29652">MTRIAIFNQKGGVGKTTTTLNLAGAFHRQQHQVALLDFDPQAHLTSIYKHIGLDHHKHLFHFYQSDVPLAQLMQPVRAEMMLLSANAELMKVDSHFGRGPIILKKLNHGLNVLSETHPDTDIFIDCCPYVGVISLNAVFASDLIIIPVSSDYFSINSAVKVEKALRALEPVLKRRIERRYLLTRADKRKKMTVEVEQEMRRLFGREVLVTKISENIALAESPRIGKNVFDYDAGSPGARDYMALYFELQDVSKQLPEKAVAVA</sequence>
<dbReference type="Pfam" id="PF13614">
    <property type="entry name" value="AAA_31"/>
    <property type="match status" value="1"/>
</dbReference>
<keyword evidence="3" id="KW-1185">Reference proteome</keyword>
<reference evidence="3" key="1">
    <citation type="journal article" date="2019" name="Int. J. Syst. Evol. Microbiol.">
        <title>The Global Catalogue of Microorganisms (GCM) 10K type strain sequencing project: providing services to taxonomists for standard genome sequencing and annotation.</title>
        <authorList>
            <consortium name="The Broad Institute Genomics Platform"/>
            <consortium name="The Broad Institute Genome Sequencing Center for Infectious Disease"/>
            <person name="Wu L."/>
            <person name="Ma J."/>
        </authorList>
    </citation>
    <scope>NUCLEOTIDE SEQUENCE [LARGE SCALE GENOMIC DNA]</scope>
    <source>
        <strain evidence="3">VKM B-3159</strain>
    </source>
</reference>
<dbReference type="EMBL" id="JAVCAP010000002">
    <property type="protein sequence ID" value="MDP8566664.1"/>
    <property type="molecule type" value="Genomic_DNA"/>
</dbReference>
<dbReference type="InterPro" id="IPR027417">
    <property type="entry name" value="P-loop_NTPase"/>
</dbReference>
<accession>A0ABT9JQA7</accession>
<evidence type="ECO:0000313" key="2">
    <source>
        <dbReference type="EMBL" id="MDP8566664.1"/>
    </source>
</evidence>
<organism evidence="2 3">
    <name type="scientific">Methylophilus aquaticus</name>
    <dbReference type="NCBI Taxonomy" id="1971610"/>
    <lineage>
        <taxon>Bacteria</taxon>
        <taxon>Pseudomonadati</taxon>
        <taxon>Pseudomonadota</taxon>
        <taxon>Betaproteobacteria</taxon>
        <taxon>Nitrosomonadales</taxon>
        <taxon>Methylophilaceae</taxon>
        <taxon>Methylophilus</taxon>
    </lineage>
</organism>
<dbReference type="SUPFAM" id="SSF52540">
    <property type="entry name" value="P-loop containing nucleoside triphosphate hydrolases"/>
    <property type="match status" value="1"/>
</dbReference>
<gene>
    <name evidence="2" type="ORF">Q9291_02265</name>
</gene>
<evidence type="ECO:0000313" key="3">
    <source>
        <dbReference type="Proteomes" id="UP001225906"/>
    </source>
</evidence>
<dbReference type="CDD" id="cd02042">
    <property type="entry name" value="ParAB_family"/>
    <property type="match status" value="1"/>
</dbReference>
<dbReference type="InterPro" id="IPR025669">
    <property type="entry name" value="AAA_dom"/>
</dbReference>
<dbReference type="Proteomes" id="UP001225906">
    <property type="component" value="Unassembled WGS sequence"/>
</dbReference>
<dbReference type="PANTHER" id="PTHR13696:SF99">
    <property type="entry name" value="COBYRINIC ACID AC-DIAMIDE SYNTHASE"/>
    <property type="match status" value="1"/>
</dbReference>
<feature type="domain" description="AAA" evidence="1">
    <location>
        <begin position="2"/>
        <end position="170"/>
    </location>
</feature>
<dbReference type="InterPro" id="IPR050678">
    <property type="entry name" value="DNA_Partitioning_ATPase"/>
</dbReference>
<name>A0ABT9JQA7_9PROT</name>
<dbReference type="PIRSF" id="PIRSF009320">
    <property type="entry name" value="Nuc_binding_HP_1000"/>
    <property type="match status" value="1"/>
</dbReference>
<dbReference type="PANTHER" id="PTHR13696">
    <property type="entry name" value="P-LOOP CONTAINING NUCLEOSIDE TRIPHOSPHATE HYDROLASE"/>
    <property type="match status" value="1"/>
</dbReference>
<proteinExistence type="predicted"/>
<dbReference type="Gene3D" id="3.40.50.300">
    <property type="entry name" value="P-loop containing nucleotide triphosphate hydrolases"/>
    <property type="match status" value="1"/>
</dbReference>
<comment type="caution">
    <text evidence="2">The sequence shown here is derived from an EMBL/GenBank/DDBJ whole genome shotgun (WGS) entry which is preliminary data.</text>
</comment>
<evidence type="ECO:0000259" key="1">
    <source>
        <dbReference type="Pfam" id="PF13614"/>
    </source>
</evidence>
<protein>
    <submittedName>
        <fullName evidence="2">ParA family protein</fullName>
    </submittedName>
</protein>
<dbReference type="RefSeq" id="WP_306388368.1">
    <property type="nucleotide sequence ID" value="NZ_JAVCAP010000002.1"/>
</dbReference>